<accession>A0A2W5I8K7</accession>
<protein>
    <submittedName>
        <fullName evidence="3">Uncharacterized protein</fullName>
    </submittedName>
</protein>
<feature type="transmembrane region" description="Helical" evidence="2">
    <location>
        <begin position="399"/>
        <end position="419"/>
    </location>
</feature>
<dbReference type="EMBL" id="QFOZ01000011">
    <property type="protein sequence ID" value="PZP88465.1"/>
    <property type="molecule type" value="Genomic_DNA"/>
</dbReference>
<keyword evidence="2" id="KW-0472">Membrane</keyword>
<dbReference type="RefSeq" id="WP_290598851.1">
    <property type="nucleotide sequence ID" value="NZ_JAPJOB010000005.1"/>
</dbReference>
<comment type="caution">
    <text evidence="3">The sequence shown here is derived from an EMBL/GenBank/DDBJ whole genome shotgun (WGS) entry which is preliminary data.</text>
</comment>
<feature type="region of interest" description="Disordered" evidence="1">
    <location>
        <begin position="1"/>
        <end position="36"/>
    </location>
</feature>
<evidence type="ECO:0000313" key="3">
    <source>
        <dbReference type="EMBL" id="PZP88465.1"/>
    </source>
</evidence>
<dbReference type="NCBIfam" id="TIGR03057">
    <property type="entry name" value="xxxLxxG_by_4"/>
    <property type="match status" value="2"/>
</dbReference>
<feature type="compositionally biased region" description="Low complexity" evidence="1">
    <location>
        <begin position="564"/>
        <end position="579"/>
    </location>
</feature>
<feature type="transmembrane region" description="Helical" evidence="2">
    <location>
        <begin position="479"/>
        <end position="503"/>
    </location>
</feature>
<evidence type="ECO:0000313" key="4">
    <source>
        <dbReference type="Proteomes" id="UP000248606"/>
    </source>
</evidence>
<proteinExistence type="predicted"/>
<keyword evidence="2" id="KW-1133">Transmembrane helix</keyword>
<keyword evidence="2" id="KW-0812">Transmembrane</keyword>
<feature type="transmembrane region" description="Helical" evidence="2">
    <location>
        <begin position="426"/>
        <end position="445"/>
    </location>
</feature>
<gene>
    <name evidence="3" type="ORF">DI579_06255</name>
</gene>
<feature type="region of interest" description="Disordered" evidence="1">
    <location>
        <begin position="554"/>
        <end position="689"/>
    </location>
</feature>
<organism evidence="3 4">
    <name type="scientific">Lawsonella clevelandensis</name>
    <dbReference type="NCBI Taxonomy" id="1528099"/>
    <lineage>
        <taxon>Bacteria</taxon>
        <taxon>Bacillati</taxon>
        <taxon>Actinomycetota</taxon>
        <taxon>Actinomycetes</taxon>
        <taxon>Mycobacteriales</taxon>
        <taxon>Lawsonellaceae</taxon>
        <taxon>Lawsonella</taxon>
    </lineage>
</organism>
<evidence type="ECO:0000256" key="1">
    <source>
        <dbReference type="SAM" id="MobiDB-lite"/>
    </source>
</evidence>
<feature type="transmembrane region" description="Helical" evidence="2">
    <location>
        <begin position="339"/>
        <end position="358"/>
    </location>
</feature>
<reference evidence="3 4" key="1">
    <citation type="submission" date="2017-08" db="EMBL/GenBank/DDBJ databases">
        <title>Infants hospitalized years apart are colonized by the same room-sourced microbial strains.</title>
        <authorList>
            <person name="Brooks B."/>
            <person name="Olm M.R."/>
            <person name="Firek B.A."/>
            <person name="Baker R."/>
            <person name="Thomas B.C."/>
            <person name="Morowitz M.J."/>
            <person name="Banfield J.F."/>
        </authorList>
    </citation>
    <scope>NUCLEOTIDE SEQUENCE [LARGE SCALE GENOMIC DNA]</scope>
    <source>
        <strain evidence="3">S2_006_000_R1_57</strain>
    </source>
</reference>
<feature type="transmembrane region" description="Helical" evidence="2">
    <location>
        <begin position="370"/>
        <end position="393"/>
    </location>
</feature>
<dbReference type="Proteomes" id="UP000248606">
    <property type="component" value="Unassembled WGS sequence"/>
</dbReference>
<name>A0A2W5I8K7_9ACTN</name>
<feature type="transmembrane region" description="Helical" evidence="2">
    <location>
        <begin position="44"/>
        <end position="67"/>
    </location>
</feature>
<evidence type="ECO:0000256" key="2">
    <source>
        <dbReference type="SAM" id="Phobius"/>
    </source>
</evidence>
<feature type="compositionally biased region" description="Basic residues" evidence="1">
    <location>
        <begin position="676"/>
        <end position="689"/>
    </location>
</feature>
<feature type="compositionally biased region" description="Low complexity" evidence="1">
    <location>
        <begin position="627"/>
        <end position="660"/>
    </location>
</feature>
<sequence>MSRRPTKQKSSHNGAKKKASGKKRGTNTTSTAGEKSSALKGLSVFGRLVAMFVPSIIIAAIVAGLGIHLSDSWQVGAASGQTANEETRHELLSGDKAQSNLSRANDALAGAETSAGLMKGGVKQLGDGAAQLRNGSQKARSGSAELSTGMDSVAGGTRRLGSGAKQLAGGVTQTVNGVAALAQYQKAAAAIVDATIPTLIGNDPDTVRTRKALKQLSRTLHNTQQTQQAVSDLRRLQAGANELSRQLNPGGNYYEGVMKAQSGSHELANGLVQLDDGMAQLMTGATKLQKLADTNERNTKKAHKAVLELMKLSNDEKTAEMAAEQLALQDKGEKPTLPLAQAYLVSALLALAAAVAWWSRLRLGRKEIAMVWLLMTVISATAILTTMTGLNAVVGTCMVSTLAVGSAALLLSSGAIVLLLGRRWGLVLNIFLVFVQAAVSGFVWLTEWPSRMSRFFDSLMPVSYITSALAAIGNGGDPAMAWLANGALLALATIAILVIVTVLRRNPTAGIPADLQPLVWGNTAVRTPSDAELSEAGASEAELTAVLPVVEGQESGEAAGGAAGSAAAPAVSPEAAYPETESMPAKRANVENNVEDTAAASTDTESEDESSAMGPLADIAVAPNLPGDNTSNNVANNNDANNNAAGNNGEASDNSNAGAGDYPTHVIPVEELNTVRSHRRHGGHSRKDR</sequence>
<feature type="compositionally biased region" description="Basic residues" evidence="1">
    <location>
        <begin position="1"/>
        <end position="25"/>
    </location>
</feature>
<dbReference type="InterPro" id="IPR023908">
    <property type="entry name" value="xxxLxxG_rpt"/>
</dbReference>
<dbReference type="AlphaFoldDB" id="A0A2W5I8K7"/>